<accession>A0A8R1IER0</accession>
<reference evidence="2" key="1">
    <citation type="submission" date="2010-08" db="EMBL/GenBank/DDBJ databases">
        <authorList>
            <consortium name="Caenorhabditis japonica Sequencing Consortium"/>
            <person name="Wilson R.K."/>
        </authorList>
    </citation>
    <scope>NUCLEOTIDE SEQUENCE [LARGE SCALE GENOMIC DNA]</scope>
    <source>
        <strain evidence="2">DF5081</strain>
    </source>
</reference>
<organism evidence="1 2">
    <name type="scientific">Caenorhabditis japonica</name>
    <dbReference type="NCBI Taxonomy" id="281687"/>
    <lineage>
        <taxon>Eukaryota</taxon>
        <taxon>Metazoa</taxon>
        <taxon>Ecdysozoa</taxon>
        <taxon>Nematoda</taxon>
        <taxon>Chromadorea</taxon>
        <taxon>Rhabditida</taxon>
        <taxon>Rhabditina</taxon>
        <taxon>Rhabditomorpha</taxon>
        <taxon>Rhabditoidea</taxon>
        <taxon>Rhabditidae</taxon>
        <taxon>Peloderinae</taxon>
        <taxon>Caenorhabditis</taxon>
    </lineage>
</organism>
<keyword evidence="2" id="KW-1185">Reference proteome</keyword>
<dbReference type="Proteomes" id="UP000005237">
    <property type="component" value="Unassembled WGS sequence"/>
</dbReference>
<reference evidence="1" key="2">
    <citation type="submission" date="2022-06" db="UniProtKB">
        <authorList>
            <consortium name="EnsemblMetazoa"/>
        </authorList>
    </citation>
    <scope>IDENTIFICATION</scope>
    <source>
        <strain evidence="1">DF5081</strain>
    </source>
</reference>
<evidence type="ECO:0000313" key="1">
    <source>
        <dbReference type="EnsemblMetazoa" id="CJA34584.1"/>
    </source>
</evidence>
<dbReference type="Gene3D" id="3.30.870.10">
    <property type="entry name" value="Endonuclease Chain A"/>
    <property type="match status" value="1"/>
</dbReference>
<dbReference type="EnsemblMetazoa" id="CJA34584.1">
    <property type="protein sequence ID" value="CJA34584.1"/>
    <property type="gene ID" value="WBGene00210431"/>
</dbReference>
<sequence>MWRKTLITARAQEKRGQSPLSSPTSEPSAIRRDINLVSDLMVKLSNDSDVDAAFLAKKCQGLTDDQQPVDVAARTNRLREREELFFGDIILTDDTGSVVRVAGKQIRQINNGTRLYIRSYEMGVLITDPKRFNIPFDYPLVPYSANDEPFTTDKHHWEKDFFGNTWKPPPREFF</sequence>
<name>A0A8R1IER0_CAEJA</name>
<protein>
    <submittedName>
        <fullName evidence="1">Uncharacterized protein</fullName>
    </submittedName>
</protein>
<evidence type="ECO:0000313" key="2">
    <source>
        <dbReference type="Proteomes" id="UP000005237"/>
    </source>
</evidence>
<dbReference type="SUPFAM" id="SSF56024">
    <property type="entry name" value="Phospholipase D/nuclease"/>
    <property type="match status" value="1"/>
</dbReference>
<dbReference type="AlphaFoldDB" id="A0A8R1IER0"/>
<proteinExistence type="predicted"/>